<feature type="region of interest" description="Disordered" evidence="1">
    <location>
        <begin position="57"/>
        <end position="82"/>
    </location>
</feature>
<keyword evidence="3" id="KW-1185">Reference proteome</keyword>
<evidence type="ECO:0000256" key="1">
    <source>
        <dbReference type="SAM" id="MobiDB-lite"/>
    </source>
</evidence>
<dbReference type="Proteomes" id="UP000582643">
    <property type="component" value="Unassembled WGS sequence"/>
</dbReference>
<name>A0A7W7U449_9ACTN</name>
<proteinExistence type="predicted"/>
<protein>
    <submittedName>
        <fullName evidence="2">Uncharacterized protein</fullName>
    </submittedName>
</protein>
<dbReference type="EMBL" id="JACHJY010000008">
    <property type="protein sequence ID" value="MBB4984685.1"/>
    <property type="molecule type" value="Genomic_DNA"/>
</dbReference>
<sequence>MGGPRRNGPGGRSSWTAGARYLRRHRAGTDGTSPCAWAHGLVEERLPVSTGHYRGYRIDRRTEPPAGSGTAEPAPGAPQISS</sequence>
<evidence type="ECO:0000313" key="3">
    <source>
        <dbReference type="Proteomes" id="UP000582643"/>
    </source>
</evidence>
<gene>
    <name evidence="2" type="ORF">GGE06_005631</name>
</gene>
<accession>A0A7W7U449</accession>
<reference evidence="2 3" key="1">
    <citation type="submission" date="2020-08" db="EMBL/GenBank/DDBJ databases">
        <title>Genomic Encyclopedia of Type Strains, Phase III (KMG-III): the genomes of soil and plant-associated and newly described type strains.</title>
        <authorList>
            <person name="Whitman W."/>
        </authorList>
    </citation>
    <scope>NUCLEOTIDE SEQUENCE [LARGE SCALE GENOMIC DNA]</scope>
    <source>
        <strain evidence="2 3">SFB5A</strain>
    </source>
</reference>
<comment type="caution">
    <text evidence="2">The sequence shown here is derived from an EMBL/GenBank/DDBJ whole genome shotgun (WGS) entry which is preliminary data.</text>
</comment>
<evidence type="ECO:0000313" key="2">
    <source>
        <dbReference type="EMBL" id="MBB4984685.1"/>
    </source>
</evidence>
<organism evidence="2 3">
    <name type="scientific">Streptomyces nymphaeiformis</name>
    <dbReference type="NCBI Taxonomy" id="2663842"/>
    <lineage>
        <taxon>Bacteria</taxon>
        <taxon>Bacillati</taxon>
        <taxon>Actinomycetota</taxon>
        <taxon>Actinomycetes</taxon>
        <taxon>Kitasatosporales</taxon>
        <taxon>Streptomycetaceae</taxon>
        <taxon>Streptomyces</taxon>
    </lineage>
</organism>
<dbReference type="AlphaFoldDB" id="A0A7W7U449"/>